<feature type="compositionally biased region" description="Basic and acidic residues" evidence="1">
    <location>
        <begin position="168"/>
        <end position="182"/>
    </location>
</feature>
<feature type="compositionally biased region" description="Basic and acidic residues" evidence="1">
    <location>
        <begin position="80"/>
        <end position="92"/>
    </location>
</feature>
<feature type="compositionally biased region" description="Basic and acidic residues" evidence="1">
    <location>
        <begin position="20"/>
        <end position="30"/>
    </location>
</feature>
<feature type="region of interest" description="Disordered" evidence="1">
    <location>
        <begin position="1"/>
        <end position="100"/>
    </location>
</feature>
<evidence type="ECO:0000313" key="3">
    <source>
        <dbReference type="Proteomes" id="UP001362999"/>
    </source>
</evidence>
<comment type="caution">
    <text evidence="2">The sequence shown here is derived from an EMBL/GenBank/DDBJ whole genome shotgun (WGS) entry which is preliminary data.</text>
</comment>
<protein>
    <submittedName>
        <fullName evidence="2">Uncharacterized protein</fullName>
    </submittedName>
</protein>
<proteinExistence type="predicted"/>
<dbReference type="EMBL" id="JAWWNJ010000162">
    <property type="protein sequence ID" value="KAK6978075.1"/>
    <property type="molecule type" value="Genomic_DNA"/>
</dbReference>
<feature type="region of interest" description="Disordered" evidence="1">
    <location>
        <begin position="119"/>
        <end position="269"/>
    </location>
</feature>
<feature type="compositionally biased region" description="Basic and acidic residues" evidence="1">
    <location>
        <begin position="236"/>
        <end position="247"/>
    </location>
</feature>
<feature type="region of interest" description="Disordered" evidence="1">
    <location>
        <begin position="299"/>
        <end position="322"/>
    </location>
</feature>
<organism evidence="2 3">
    <name type="scientific">Favolaschia claudopus</name>
    <dbReference type="NCBI Taxonomy" id="2862362"/>
    <lineage>
        <taxon>Eukaryota</taxon>
        <taxon>Fungi</taxon>
        <taxon>Dikarya</taxon>
        <taxon>Basidiomycota</taxon>
        <taxon>Agaricomycotina</taxon>
        <taxon>Agaricomycetes</taxon>
        <taxon>Agaricomycetidae</taxon>
        <taxon>Agaricales</taxon>
        <taxon>Marasmiineae</taxon>
        <taxon>Mycenaceae</taxon>
        <taxon>Favolaschia</taxon>
    </lineage>
</organism>
<evidence type="ECO:0000313" key="2">
    <source>
        <dbReference type="EMBL" id="KAK6978075.1"/>
    </source>
</evidence>
<dbReference type="AlphaFoldDB" id="A0AAV9ZE76"/>
<reference evidence="2 3" key="1">
    <citation type="journal article" date="2024" name="J Genomics">
        <title>Draft genome sequencing and assembly of Favolaschia claudopus CIRM-BRFM 2984 isolated from oak limbs.</title>
        <authorList>
            <person name="Navarro D."/>
            <person name="Drula E."/>
            <person name="Chaduli D."/>
            <person name="Cazenave R."/>
            <person name="Ahrendt S."/>
            <person name="Wang J."/>
            <person name="Lipzen A."/>
            <person name="Daum C."/>
            <person name="Barry K."/>
            <person name="Grigoriev I.V."/>
            <person name="Favel A."/>
            <person name="Rosso M.N."/>
            <person name="Martin F."/>
        </authorList>
    </citation>
    <scope>NUCLEOTIDE SEQUENCE [LARGE SCALE GENOMIC DNA]</scope>
    <source>
        <strain evidence="2 3">CIRM-BRFM 2984</strain>
    </source>
</reference>
<sequence>MRENAGAWQPRAGCASSGGAKEERDSELRHARVGVGVAGTKAGDGANERGRRNKRGLCCERLSTGRRRRQSNEPSSGAQSEHKREGRKERGRGVGIATRGVGVADAGGRCKRIDRMSGCDRNEVRGRLPRRTSKGGSKGWPVGWGARGSGRTGKRMESGEGEQTSQRPNERVGERVGGEMGKRWAGVRRTPSSAATVGSSGAGGNEGRVVGGNEEECHDVTHDIGHVSRQRTITPDSEKPEASEKPDNQLMASFETPQGLAEPPSARPRQYHVTAPANRGEVMTLMDRNRLQDAEMLARLDGSKRKAEADAERALGTKKTKI</sequence>
<gene>
    <name evidence="2" type="ORF">R3P38DRAFT_2809530</name>
</gene>
<name>A0AAV9ZE76_9AGAR</name>
<evidence type="ECO:0000256" key="1">
    <source>
        <dbReference type="SAM" id="MobiDB-lite"/>
    </source>
</evidence>
<feature type="compositionally biased region" description="Gly residues" evidence="1">
    <location>
        <begin position="200"/>
        <end position="210"/>
    </location>
</feature>
<accession>A0AAV9ZE76</accession>
<keyword evidence="3" id="KW-1185">Reference proteome</keyword>
<dbReference type="Proteomes" id="UP001362999">
    <property type="component" value="Unassembled WGS sequence"/>
</dbReference>
<feature type="compositionally biased region" description="Basic and acidic residues" evidence="1">
    <location>
        <begin position="299"/>
        <end position="315"/>
    </location>
</feature>